<name>A0ABT8LAE5_9BACT</name>
<organism evidence="13 14">
    <name type="scientific">Agaribacillus aureus</name>
    <dbReference type="NCBI Taxonomy" id="3051825"/>
    <lineage>
        <taxon>Bacteria</taxon>
        <taxon>Pseudomonadati</taxon>
        <taxon>Bacteroidota</taxon>
        <taxon>Cytophagia</taxon>
        <taxon>Cytophagales</taxon>
        <taxon>Splendidivirgaceae</taxon>
        <taxon>Agaribacillus</taxon>
    </lineage>
</organism>
<dbReference type="Pfam" id="PF13715">
    <property type="entry name" value="CarbopepD_reg_2"/>
    <property type="match status" value="1"/>
</dbReference>
<keyword evidence="14" id="KW-1185">Reference proteome</keyword>
<dbReference type="InterPro" id="IPR036942">
    <property type="entry name" value="Beta-barrel_TonB_sf"/>
</dbReference>
<dbReference type="InterPro" id="IPR039426">
    <property type="entry name" value="TonB-dep_rcpt-like"/>
</dbReference>
<dbReference type="InterPro" id="IPR011662">
    <property type="entry name" value="Secretin/TonB_short_N"/>
</dbReference>
<evidence type="ECO:0000256" key="2">
    <source>
        <dbReference type="ARBA" id="ARBA00022448"/>
    </source>
</evidence>
<evidence type="ECO:0000256" key="3">
    <source>
        <dbReference type="ARBA" id="ARBA00022452"/>
    </source>
</evidence>
<evidence type="ECO:0000256" key="8">
    <source>
        <dbReference type="ARBA" id="ARBA00023077"/>
    </source>
</evidence>
<dbReference type="InterPro" id="IPR037066">
    <property type="entry name" value="Plug_dom_sf"/>
</dbReference>
<evidence type="ECO:0000259" key="12">
    <source>
        <dbReference type="SMART" id="SM00965"/>
    </source>
</evidence>
<evidence type="ECO:0000256" key="6">
    <source>
        <dbReference type="ARBA" id="ARBA00022729"/>
    </source>
</evidence>
<keyword evidence="3" id="KW-1134">Transmembrane beta strand</keyword>
<evidence type="ECO:0000256" key="11">
    <source>
        <dbReference type="ARBA" id="ARBA00023237"/>
    </source>
</evidence>
<dbReference type="InterPro" id="IPR000531">
    <property type="entry name" value="Beta-barrel_TonB"/>
</dbReference>
<dbReference type="InterPro" id="IPR008969">
    <property type="entry name" value="CarboxyPept-like_regulatory"/>
</dbReference>
<gene>
    <name evidence="13" type="ORF">QQ020_14950</name>
</gene>
<dbReference type="Pfam" id="PF00593">
    <property type="entry name" value="TonB_dep_Rec_b-barrel"/>
    <property type="match status" value="1"/>
</dbReference>
<evidence type="ECO:0000256" key="10">
    <source>
        <dbReference type="ARBA" id="ARBA00023170"/>
    </source>
</evidence>
<dbReference type="Gene3D" id="2.170.130.10">
    <property type="entry name" value="TonB-dependent receptor, plug domain"/>
    <property type="match status" value="1"/>
</dbReference>
<keyword evidence="11" id="KW-0998">Cell outer membrane</keyword>
<protein>
    <submittedName>
        <fullName evidence="13">Carboxypeptidase-like regulatory domain-containing protein</fullName>
    </submittedName>
</protein>
<dbReference type="PANTHER" id="PTHR30069:SF29">
    <property type="entry name" value="HEMOGLOBIN AND HEMOGLOBIN-HAPTOGLOBIN-BINDING PROTEIN 1-RELATED"/>
    <property type="match status" value="1"/>
</dbReference>
<evidence type="ECO:0000256" key="1">
    <source>
        <dbReference type="ARBA" id="ARBA00004571"/>
    </source>
</evidence>
<reference evidence="13" key="1">
    <citation type="submission" date="2023-06" db="EMBL/GenBank/DDBJ databases">
        <title>Genomic of Agaribacillus aureum.</title>
        <authorList>
            <person name="Wang G."/>
        </authorList>
    </citation>
    <scope>NUCLEOTIDE SEQUENCE</scope>
    <source>
        <strain evidence="13">BMA12</strain>
    </source>
</reference>
<evidence type="ECO:0000313" key="13">
    <source>
        <dbReference type="EMBL" id="MDN5213366.1"/>
    </source>
</evidence>
<dbReference type="Pfam" id="PF07660">
    <property type="entry name" value="STN"/>
    <property type="match status" value="1"/>
</dbReference>
<keyword evidence="8" id="KW-0798">TonB box</keyword>
<keyword evidence="10" id="KW-0675">Receptor</keyword>
<keyword evidence="2" id="KW-0813">Transport</keyword>
<keyword evidence="6" id="KW-0732">Signal</keyword>
<keyword evidence="4" id="KW-0406">Ion transport</keyword>
<evidence type="ECO:0000313" key="14">
    <source>
        <dbReference type="Proteomes" id="UP001172083"/>
    </source>
</evidence>
<feature type="domain" description="Secretin/TonB short N-terminal" evidence="12">
    <location>
        <begin position="52"/>
        <end position="103"/>
    </location>
</feature>
<keyword evidence="7" id="KW-0408">Iron</keyword>
<sequence length="886" mass="101802">MSIRNIILFVLGLSITFIGKSQQSGIQKIISVDFKNESLKGAIRKLSKDPDIHFSYSESLLNLEKRISLSLKGVQVSQVLDKLFNGANVSYAEVGDQIVLTRKIATRKKTGFRTLSGFISDRETGENLVGVSLFIADKHLGVTTNEYGYYMFTLPEGEYTVSINYLGYKSQQYKLLINKDQRLDLTMEVTEFELGEVVIQGQAEQDILKSTSMGQVRLTPKELGEYPAFFGEPDIVRGLQQYAGVQTVNEASNGLYVRGSPWDQTLIQLDEATVFNVSHMGGLFSVFNPDAVQNVKLYKGSMPAALGGRLSSVLDIRMKEGNKYKFSGAGGIGTLASRLFFEGPIKKGKSSFMISGRRSYLDLILKNINDEDVRSNELYFIDLNGKFNIEVNKNNRLFISGYWGRDRLELQNTFGVNWGNKNGTLRWNHIFNQNLFLNTSLLASSFDYQYTADDNNNNFKWNGRFNAYNARLDFYRFVSPRWQADFGYHINYFQFFPIKIRPLSEKSLIDPFDLTENNALEHSWYLQNDLKLSERLTASIGLRYSLFQNVGPGEIFTYEEGLPKSNATIVDTLRFDSWEKITNYHGFEPRLAINYEIDSRHALKASYIKTRQYLHAATTSSSGLPNDRWFASNFHIKPQIADQVSIGVVRKSPQKKFLGLLEIYYKYMQNQLDFRLENNALLRPNLETLFLAGKAWSYGVELSLEKTIGKTIGRLNYTLSKSQRKIDGINEGRSYSPVYDRRHDLSIQLIHRFNRRITLSNNWVYVSGRPISLPVGKYEIQGIPVIQYDNASRNKDRLRPYHRLDISLEIKGKNKKQRRWHGSWNFSLYNVYFRKNPIGHRFRNVINGDVSIDEDDPDVVVESKKFQATEIFLFRFVPSVTYNFKF</sequence>
<dbReference type="RefSeq" id="WP_346758706.1">
    <property type="nucleotide sequence ID" value="NZ_JAUJEB010000003.1"/>
</dbReference>
<dbReference type="SUPFAM" id="SSF56935">
    <property type="entry name" value="Porins"/>
    <property type="match status" value="1"/>
</dbReference>
<dbReference type="EMBL" id="JAUJEB010000003">
    <property type="protein sequence ID" value="MDN5213366.1"/>
    <property type="molecule type" value="Genomic_DNA"/>
</dbReference>
<evidence type="ECO:0000256" key="5">
    <source>
        <dbReference type="ARBA" id="ARBA00022692"/>
    </source>
</evidence>
<evidence type="ECO:0000256" key="9">
    <source>
        <dbReference type="ARBA" id="ARBA00023136"/>
    </source>
</evidence>
<comment type="caution">
    <text evidence="13">The sequence shown here is derived from an EMBL/GenBank/DDBJ whole genome shotgun (WGS) entry which is preliminary data.</text>
</comment>
<dbReference type="Gene3D" id="2.60.40.1120">
    <property type="entry name" value="Carboxypeptidase-like, regulatory domain"/>
    <property type="match status" value="1"/>
</dbReference>
<proteinExistence type="predicted"/>
<keyword evidence="5" id="KW-0812">Transmembrane</keyword>
<keyword evidence="4" id="KW-0410">Iron transport</keyword>
<accession>A0ABT8LAE5</accession>
<dbReference type="SUPFAM" id="SSF49464">
    <property type="entry name" value="Carboxypeptidase regulatory domain-like"/>
    <property type="match status" value="1"/>
</dbReference>
<keyword evidence="9" id="KW-0472">Membrane</keyword>
<dbReference type="Gene3D" id="2.40.170.20">
    <property type="entry name" value="TonB-dependent receptor, beta-barrel domain"/>
    <property type="match status" value="1"/>
</dbReference>
<evidence type="ECO:0000256" key="4">
    <source>
        <dbReference type="ARBA" id="ARBA00022496"/>
    </source>
</evidence>
<comment type="subcellular location">
    <subcellularLocation>
        <location evidence="1">Cell outer membrane</location>
        <topology evidence="1">Multi-pass membrane protein</topology>
    </subcellularLocation>
</comment>
<dbReference type="Proteomes" id="UP001172083">
    <property type="component" value="Unassembled WGS sequence"/>
</dbReference>
<dbReference type="SMART" id="SM00965">
    <property type="entry name" value="STN"/>
    <property type="match status" value="1"/>
</dbReference>
<evidence type="ECO:0000256" key="7">
    <source>
        <dbReference type="ARBA" id="ARBA00023004"/>
    </source>
</evidence>
<dbReference type="PANTHER" id="PTHR30069">
    <property type="entry name" value="TONB-DEPENDENT OUTER MEMBRANE RECEPTOR"/>
    <property type="match status" value="1"/>
</dbReference>